<name>A0ABU0DLX5_9HYPH</name>
<keyword evidence="2" id="KW-1185">Reference proteome</keyword>
<dbReference type="EMBL" id="JAUSUH010000010">
    <property type="protein sequence ID" value="MDQ0349400.1"/>
    <property type="molecule type" value="Genomic_DNA"/>
</dbReference>
<protein>
    <submittedName>
        <fullName evidence="1">Uncharacterized protein</fullName>
    </submittedName>
</protein>
<dbReference type="Proteomes" id="UP001238467">
    <property type="component" value="Unassembled WGS sequence"/>
</dbReference>
<organism evidence="1 2">
    <name type="scientific">Ancylobacter vacuolatus</name>
    <dbReference type="NCBI Taxonomy" id="223389"/>
    <lineage>
        <taxon>Bacteria</taxon>
        <taxon>Pseudomonadati</taxon>
        <taxon>Pseudomonadota</taxon>
        <taxon>Alphaproteobacteria</taxon>
        <taxon>Hyphomicrobiales</taxon>
        <taxon>Xanthobacteraceae</taxon>
        <taxon>Ancylobacter</taxon>
    </lineage>
</organism>
<gene>
    <name evidence="1" type="ORF">J2S76_003845</name>
</gene>
<dbReference type="RefSeq" id="WP_307063064.1">
    <property type="nucleotide sequence ID" value="NZ_JAUSUH010000010.1"/>
</dbReference>
<comment type="caution">
    <text evidence="1">The sequence shown here is derived from an EMBL/GenBank/DDBJ whole genome shotgun (WGS) entry which is preliminary data.</text>
</comment>
<proteinExistence type="predicted"/>
<accession>A0ABU0DLX5</accession>
<reference evidence="1 2" key="1">
    <citation type="submission" date="2023-07" db="EMBL/GenBank/DDBJ databases">
        <title>Genomic Encyclopedia of Type Strains, Phase IV (KMG-IV): sequencing the most valuable type-strain genomes for metagenomic binning, comparative biology and taxonomic classification.</title>
        <authorList>
            <person name="Goeker M."/>
        </authorList>
    </citation>
    <scope>NUCLEOTIDE SEQUENCE [LARGE SCALE GENOMIC DNA]</scope>
    <source>
        <strain evidence="1 2">DSM 1277</strain>
    </source>
</reference>
<evidence type="ECO:0000313" key="2">
    <source>
        <dbReference type="Proteomes" id="UP001238467"/>
    </source>
</evidence>
<evidence type="ECO:0000313" key="1">
    <source>
        <dbReference type="EMBL" id="MDQ0349400.1"/>
    </source>
</evidence>
<sequence length="59" mass="6481">MSDLEQRVAALEKALADLLRWQAEYDAADAAAMERYRAIDFGPAVDEACLLAGLDPVDR</sequence>